<keyword evidence="1" id="KW-0732">Signal</keyword>
<sequence length="1747" mass="181603">MIRKLLLSFLFFLLSLFTFGKNTSALNIPTIRANYFSDKISIVAGTITSTSTGGNWNSASSWVGGVVPTATDDVVIASGATVTSTGTINAKTLTISGKLIVSGTVTLNSITQLTINGLLTFADNTSSIYLPSGTAVKVNSPGKVDDSVGCSNNVAIYIGSTKIAACKGNGGGAVYDFDAFNSSGGTLNAIANSNSPVCQNGTINLIGSYSGSSGTKTSGGSAGVNYSWSMKAPDGTTTTSNTQNYNLTASQTGNYTAILTCTTYYGNDLYTSTSTITVAVSQAFSLTSVTAVKCTASSTPIVTLNSTASSLPTGTYTVTYNTTNPSATAKTATMTVSAAGSGTFTTTDLTTASSSTITITNLASGSCSNTISSGNTATLQTPPSPQSGYLAYVAPACFNSPITINLTGTIVGAVVRWEKRLSPSTTWTTIANTTNSYTETPATAGTWEYRVMVGDVNCGIVYTGVLQVEIRPELTVTLNSTNSPVCKDGVSSTLTYSATTGSPNGYALVFDSAAKSAGFGDQGGSFTAGTGTITINVPYGVAVGTYNATVRVFIYSTSCTSVTYPVTVTVSAQISSVSIASTTTQNFCTTGNLLTVTESGGTITSRQWGKRSASGGTITPISGATSTTYTPTTASLGVGTWYVVCTSTNGGCTVTSNEVIVNAGNIVSTASSTPTTCIGVNMTSITHTTINASGINSSGITGLPAGVTAIWNNNTITISGTPTATGTFTYSIPLTGCSNAVNATGTIKVNPTNTITLTSATGTDAQNICKGSAITTIRYTTTGATGTNVTGLPAGVTGTWASNVLNITGTPTTTTGGTFNYTVTLLNGCGNVTATGTITVAVPNRGQVHGGKHICLGDDSPQLYMSTFSGTIVKWQYSDDPAESSGSWIDIPNTANLTTYQPAKLTALRTFRTVVQNGACPAETAIQTRIDVDTRPTFTVSPSATSCPNTDVTYTTQSGQGNYIWTVPGTLGTDYSITSGGIGTSNSTVTLKWLTAGSKTVTVTYSNACSNNPAASSTTMINEYSVSGPQSSSVCINNQMNSITHTIKGFNGIGTGSYNLPSGLTVSYDNTSKLLTISGTPTSQGTFNYTIPLTASGCTITGEAKGTITVNGLPAAPSASVTTQPTCSGTKGTITITATAGYTYSINGTDYYNQSVFSSLDPAFYTVTAKNASGCISTGTLLQVNSPASKTWTGATSTDWNTATNWSPSGIPTSSDCVIIPSGVTKSPVISDTSIDSNAYTLTVNDKASLVVEASNTLKVYGAVKVLSSATTSGSLLFKNNSSLIQTDTSPSINSGNISYQRTSLPIRQADYVYWSTPVQNQTLREVSPLTDPSKLYAYDGSQWVFTPNWTIMTVGKGYIIRGPENYSNTNRQSYAATFIGTPNNGTLTGEAVLANKFYLVGNPYPSALDANKFILENKNILKGTLYFWTHNTPVVLGGAYQYNTDDYASYNVTGGVKTAAPTGTVSGNNNDKPSGQIGAGQAFFVGTNGAGTIAFTNLMRSGGNDNSQFFKPGNTSKTASTEKHRVWLNMTNEGGAFKQLLVGYVEGATNNVETIYDGATFDGNKYLDFYSVNGSSKLVIQGRALPFLDTDIVPLGYKTTIAGEFTIAIDEADGNLATQKIYLEDKTTGTINDLTQSNYTFTTTAGTFADRFVLRYTNKSLGTGDFENIENGVLISVKDKTIKVLSSKENLKEISVYDISGRVLYNKTKVNSTELQISNLQSSNQVLIVKVTLDNDFTISKKVIFN</sequence>
<dbReference type="SUPFAM" id="SSF49299">
    <property type="entry name" value="PKD domain"/>
    <property type="match status" value="1"/>
</dbReference>
<evidence type="ECO:0000313" key="4">
    <source>
        <dbReference type="Proteomes" id="UP000317289"/>
    </source>
</evidence>
<dbReference type="OrthoDB" id="1652165at2"/>
<reference evidence="3 4" key="1">
    <citation type="submission" date="2017-05" db="EMBL/GenBank/DDBJ databases">
        <authorList>
            <person name="Varghese N."/>
            <person name="Submissions S."/>
        </authorList>
    </citation>
    <scope>NUCLEOTIDE SEQUENCE [LARGE SCALE GENOMIC DNA]</scope>
    <source>
        <strain evidence="3 4">DSM 19382</strain>
    </source>
</reference>
<evidence type="ECO:0000313" key="5">
    <source>
        <dbReference type="Proteomes" id="UP000468990"/>
    </source>
</evidence>
<protein>
    <submittedName>
        <fullName evidence="3">Por secretion system C-terminal sorting domain-containing protein</fullName>
    </submittedName>
    <submittedName>
        <fullName evidence="2">T9SS sorting signal type C domain-containing protein</fullName>
    </submittedName>
</protein>
<gene>
    <name evidence="2" type="ORF">GJU42_14425</name>
    <name evidence="3" type="ORF">SAMN06265349_104151</name>
</gene>
<dbReference type="Gene3D" id="2.60.40.2700">
    <property type="match status" value="1"/>
</dbReference>
<keyword evidence="5" id="KW-1185">Reference proteome</keyword>
<dbReference type="InterPro" id="IPR035986">
    <property type="entry name" value="PKD_dom_sf"/>
</dbReference>
<feature type="signal peptide" evidence="1">
    <location>
        <begin position="1"/>
        <end position="20"/>
    </location>
</feature>
<reference evidence="2 5" key="2">
    <citation type="submission" date="2019-11" db="EMBL/GenBank/DDBJ databases">
        <title>Flavobacterium resistens genome.</title>
        <authorList>
            <person name="Wilson V.M."/>
            <person name="Newman J.D."/>
        </authorList>
    </citation>
    <scope>NUCLEOTIDE SEQUENCE [LARGE SCALE GENOMIC DNA]</scope>
    <source>
        <strain evidence="2 5">DSM 19382</strain>
    </source>
</reference>
<name>A0A521E5X9_9FLAO</name>
<organism evidence="3 4">
    <name type="scientific">Flavobacterium resistens</name>
    <dbReference type="NCBI Taxonomy" id="443612"/>
    <lineage>
        <taxon>Bacteria</taxon>
        <taxon>Pseudomonadati</taxon>
        <taxon>Bacteroidota</taxon>
        <taxon>Flavobacteriia</taxon>
        <taxon>Flavobacteriales</taxon>
        <taxon>Flavobacteriaceae</taxon>
        <taxon>Flavobacterium</taxon>
    </lineage>
</organism>
<dbReference type="Proteomes" id="UP000468990">
    <property type="component" value="Unassembled WGS sequence"/>
</dbReference>
<evidence type="ECO:0000256" key="1">
    <source>
        <dbReference type="SAM" id="SignalP"/>
    </source>
</evidence>
<dbReference type="InterPro" id="IPR013783">
    <property type="entry name" value="Ig-like_fold"/>
</dbReference>
<dbReference type="Gene3D" id="2.60.40.10">
    <property type="entry name" value="Immunoglobulins"/>
    <property type="match status" value="1"/>
</dbReference>
<evidence type="ECO:0000313" key="3">
    <source>
        <dbReference type="EMBL" id="SMO79346.1"/>
    </source>
</evidence>
<evidence type="ECO:0000313" key="2">
    <source>
        <dbReference type="EMBL" id="MRX69163.1"/>
    </source>
</evidence>
<dbReference type="NCBIfam" id="NF033708">
    <property type="entry name" value="T9SS_Cterm_ChiA"/>
    <property type="match status" value="1"/>
</dbReference>
<proteinExistence type="predicted"/>
<dbReference type="Proteomes" id="UP000317289">
    <property type="component" value="Unassembled WGS sequence"/>
</dbReference>
<dbReference type="EMBL" id="FXTA01000004">
    <property type="protein sequence ID" value="SMO79346.1"/>
    <property type="molecule type" value="Genomic_DNA"/>
</dbReference>
<feature type="chain" id="PRO_5043205861" evidence="1">
    <location>
        <begin position="21"/>
        <end position="1747"/>
    </location>
</feature>
<accession>A0A521E5X9</accession>
<dbReference type="RefSeq" id="WP_142451436.1">
    <property type="nucleotide sequence ID" value="NZ_FXTA01000004.1"/>
</dbReference>
<dbReference type="EMBL" id="WKKG01000007">
    <property type="protein sequence ID" value="MRX69163.1"/>
    <property type="molecule type" value="Genomic_DNA"/>
</dbReference>